<protein>
    <submittedName>
        <fullName evidence="1">Uncharacterized protein</fullName>
    </submittedName>
</protein>
<name>A0AAD9ZTK9_9ROSI</name>
<keyword evidence="2" id="KW-1185">Reference proteome</keyword>
<dbReference type="AlphaFoldDB" id="A0AAD9ZTK9"/>
<organism evidence="1 2">
    <name type="scientific">Dipteronia sinensis</name>
    <dbReference type="NCBI Taxonomy" id="43782"/>
    <lineage>
        <taxon>Eukaryota</taxon>
        <taxon>Viridiplantae</taxon>
        <taxon>Streptophyta</taxon>
        <taxon>Embryophyta</taxon>
        <taxon>Tracheophyta</taxon>
        <taxon>Spermatophyta</taxon>
        <taxon>Magnoliopsida</taxon>
        <taxon>eudicotyledons</taxon>
        <taxon>Gunneridae</taxon>
        <taxon>Pentapetalae</taxon>
        <taxon>rosids</taxon>
        <taxon>malvids</taxon>
        <taxon>Sapindales</taxon>
        <taxon>Sapindaceae</taxon>
        <taxon>Hippocastanoideae</taxon>
        <taxon>Acereae</taxon>
        <taxon>Dipteronia</taxon>
    </lineage>
</organism>
<dbReference type="Proteomes" id="UP001281410">
    <property type="component" value="Unassembled WGS sequence"/>
</dbReference>
<comment type="caution">
    <text evidence="1">The sequence shown here is derived from an EMBL/GenBank/DDBJ whole genome shotgun (WGS) entry which is preliminary data.</text>
</comment>
<evidence type="ECO:0000313" key="1">
    <source>
        <dbReference type="EMBL" id="KAK3189706.1"/>
    </source>
</evidence>
<proteinExistence type="predicted"/>
<gene>
    <name evidence="1" type="ORF">Dsin_029267</name>
</gene>
<accession>A0AAD9ZTK9</accession>
<evidence type="ECO:0000313" key="2">
    <source>
        <dbReference type="Proteomes" id="UP001281410"/>
    </source>
</evidence>
<dbReference type="EMBL" id="JANJYJ010000009">
    <property type="protein sequence ID" value="KAK3189706.1"/>
    <property type="molecule type" value="Genomic_DNA"/>
</dbReference>
<reference evidence="1" key="1">
    <citation type="journal article" date="2023" name="Plant J.">
        <title>Genome sequences and population genomics provide insights into the demographic history, inbreeding, and mutation load of two 'living fossil' tree species of Dipteronia.</title>
        <authorList>
            <person name="Feng Y."/>
            <person name="Comes H.P."/>
            <person name="Chen J."/>
            <person name="Zhu S."/>
            <person name="Lu R."/>
            <person name="Zhang X."/>
            <person name="Li P."/>
            <person name="Qiu J."/>
            <person name="Olsen K.M."/>
            <person name="Qiu Y."/>
        </authorList>
    </citation>
    <scope>NUCLEOTIDE SEQUENCE</scope>
    <source>
        <strain evidence="1">NBL</strain>
    </source>
</reference>
<sequence length="255" mass="29578">MTAMVALFPDSYYLSKPSIYLRFHVDYWLLGDPTCFDMIMLVNRRQCNSCMNGCKPKGSSSYSLHTKLKAAKGLIKRWSRDKSKTRLSSKVWEIHLGKVEEQAVSQGWTVDLRRERINAMAEFWKVLRMEEQEWRQKSRIKWLVEGDRNSRFFHCIATGRRRTNSITDISFGGVSKSDPSDVKEEVANYFEMLYRNVPWKRPTIRNLPLKKISAADREALEGKFTKEEVREALSSCDGNKAPGPDGFNFNFIKAN</sequence>